<dbReference type="Proteomes" id="UP000002302">
    <property type="component" value="Chromosome"/>
</dbReference>
<accession>A7H4F6</accession>
<organism evidence="1 2">
    <name type="scientific">Campylobacter jejuni subsp. doylei (strain ATCC BAA-1458 / RM4099 / 269.97)</name>
    <dbReference type="NCBI Taxonomy" id="360109"/>
    <lineage>
        <taxon>Bacteria</taxon>
        <taxon>Pseudomonadati</taxon>
        <taxon>Campylobacterota</taxon>
        <taxon>Epsilonproteobacteria</taxon>
        <taxon>Campylobacterales</taxon>
        <taxon>Campylobacteraceae</taxon>
        <taxon>Campylobacter</taxon>
    </lineage>
</organism>
<dbReference type="AlphaFoldDB" id="A7H4F6"/>
<evidence type="ECO:0000313" key="1">
    <source>
        <dbReference type="EMBL" id="ABS44318.1"/>
    </source>
</evidence>
<reference evidence="2" key="1">
    <citation type="submission" date="2007-07" db="EMBL/GenBank/DDBJ databases">
        <title>Complete genome sequence of Campylobacter jejuni subsp doylei 269.97 isolated from human blood.</title>
        <authorList>
            <person name="Fouts D.E."/>
            <person name="Mongodin E.F."/>
            <person name="Puiu D."/>
            <person name="Sebastian Y."/>
            <person name="Miller W.G."/>
            <person name="Mandrell R.E."/>
            <person name="Lastovica A.J."/>
            <person name="Nelson K.E."/>
        </authorList>
    </citation>
    <scope>NUCLEOTIDE SEQUENCE [LARGE SCALE GENOMIC DNA]</scope>
    <source>
        <strain evidence="2">ATCC BAA-1458 / RM4099 / 269.97</strain>
    </source>
</reference>
<gene>
    <name evidence="1" type="ordered locus">JJD26997_1341</name>
</gene>
<sequence>MFKSTPKKVAAKNKTIKIVNCCFSLLFKALKTKRYEINYQA</sequence>
<dbReference type="KEGG" id="cjd:JJD26997_1341"/>
<dbReference type="EMBL" id="CP000768">
    <property type="protein sequence ID" value="ABS44318.1"/>
    <property type="molecule type" value="Genomic_DNA"/>
</dbReference>
<proteinExistence type="predicted"/>
<protein>
    <submittedName>
        <fullName evidence="1">Uncharacterized protein</fullName>
    </submittedName>
</protein>
<evidence type="ECO:0000313" key="2">
    <source>
        <dbReference type="Proteomes" id="UP000002302"/>
    </source>
</evidence>
<name>A7H4F6_CAMJD</name>
<dbReference type="HOGENOM" id="CLU_3267153_0_0_7"/>